<gene>
    <name evidence="2" type="ORF">EDB81DRAFT_907681</name>
</gene>
<protein>
    <recommendedName>
        <fullName evidence="4">Secreted protein</fullName>
    </recommendedName>
</protein>
<evidence type="ECO:0000313" key="3">
    <source>
        <dbReference type="Proteomes" id="UP000738349"/>
    </source>
</evidence>
<sequence length="196" mass="21701">MKTSFVFTIFYAALASALAVPNAADKIHVGEVIEPVNNVVPKTRDVVADTKNHNVTTEDANLFHKRSKEVMKNPHLSISHILIVFSKGEYECNVGSDGAGDQNALIDGINYMNDKWPDAVWPVEPGTCNRATCSWNSAIWVCSDADHKIQPKTEDIVALASVLINNCIENTFFAMWTEGRIYANEEWNVILGKDSC</sequence>
<feature type="signal peptide" evidence="1">
    <location>
        <begin position="1"/>
        <end position="19"/>
    </location>
</feature>
<dbReference type="Proteomes" id="UP000738349">
    <property type="component" value="Unassembled WGS sequence"/>
</dbReference>
<organism evidence="2 3">
    <name type="scientific">Dactylonectria macrodidyma</name>
    <dbReference type="NCBI Taxonomy" id="307937"/>
    <lineage>
        <taxon>Eukaryota</taxon>
        <taxon>Fungi</taxon>
        <taxon>Dikarya</taxon>
        <taxon>Ascomycota</taxon>
        <taxon>Pezizomycotina</taxon>
        <taxon>Sordariomycetes</taxon>
        <taxon>Hypocreomycetidae</taxon>
        <taxon>Hypocreales</taxon>
        <taxon>Nectriaceae</taxon>
        <taxon>Dactylonectria</taxon>
    </lineage>
</organism>
<comment type="caution">
    <text evidence="2">The sequence shown here is derived from an EMBL/GenBank/DDBJ whole genome shotgun (WGS) entry which is preliminary data.</text>
</comment>
<dbReference type="AlphaFoldDB" id="A0A9P9DZT9"/>
<dbReference type="EMBL" id="JAGMUV010000019">
    <property type="protein sequence ID" value="KAH7127406.1"/>
    <property type="molecule type" value="Genomic_DNA"/>
</dbReference>
<keyword evidence="3" id="KW-1185">Reference proteome</keyword>
<evidence type="ECO:0008006" key="4">
    <source>
        <dbReference type="Google" id="ProtNLM"/>
    </source>
</evidence>
<dbReference type="PANTHER" id="PTHR35605">
    <property type="entry name" value="ECP2 EFFECTOR PROTEIN DOMAIN-CONTAINING PROTEIN-RELATED"/>
    <property type="match status" value="1"/>
</dbReference>
<dbReference type="PANTHER" id="PTHR35605:SF1">
    <property type="entry name" value="ECP2 EFFECTOR PROTEIN DOMAIN-CONTAINING PROTEIN-RELATED"/>
    <property type="match status" value="1"/>
</dbReference>
<feature type="chain" id="PRO_5040150618" description="Secreted protein" evidence="1">
    <location>
        <begin position="20"/>
        <end position="196"/>
    </location>
</feature>
<proteinExistence type="predicted"/>
<reference evidence="2" key="1">
    <citation type="journal article" date="2021" name="Nat. Commun.">
        <title>Genetic determinants of endophytism in the Arabidopsis root mycobiome.</title>
        <authorList>
            <person name="Mesny F."/>
            <person name="Miyauchi S."/>
            <person name="Thiergart T."/>
            <person name="Pickel B."/>
            <person name="Atanasova L."/>
            <person name="Karlsson M."/>
            <person name="Huettel B."/>
            <person name="Barry K.W."/>
            <person name="Haridas S."/>
            <person name="Chen C."/>
            <person name="Bauer D."/>
            <person name="Andreopoulos W."/>
            <person name="Pangilinan J."/>
            <person name="LaButti K."/>
            <person name="Riley R."/>
            <person name="Lipzen A."/>
            <person name="Clum A."/>
            <person name="Drula E."/>
            <person name="Henrissat B."/>
            <person name="Kohler A."/>
            <person name="Grigoriev I.V."/>
            <person name="Martin F.M."/>
            <person name="Hacquard S."/>
        </authorList>
    </citation>
    <scope>NUCLEOTIDE SEQUENCE</scope>
    <source>
        <strain evidence="2">MPI-CAGE-AT-0147</strain>
    </source>
</reference>
<name>A0A9P9DZT9_9HYPO</name>
<evidence type="ECO:0000313" key="2">
    <source>
        <dbReference type="EMBL" id="KAH7127406.1"/>
    </source>
</evidence>
<dbReference type="OrthoDB" id="3552888at2759"/>
<accession>A0A9P9DZT9</accession>
<keyword evidence="1" id="KW-0732">Signal</keyword>
<evidence type="ECO:0000256" key="1">
    <source>
        <dbReference type="SAM" id="SignalP"/>
    </source>
</evidence>